<dbReference type="InterPro" id="IPR013094">
    <property type="entry name" value="AB_hydrolase_3"/>
</dbReference>
<proteinExistence type="predicted"/>
<evidence type="ECO:0000256" key="2">
    <source>
        <dbReference type="SAM" id="Phobius"/>
    </source>
</evidence>
<keyword evidence="5" id="KW-1185">Reference proteome</keyword>
<evidence type="ECO:0000259" key="3">
    <source>
        <dbReference type="Pfam" id="PF07859"/>
    </source>
</evidence>
<dbReference type="RefSeq" id="XP_046065210.1">
    <property type="nucleotide sequence ID" value="XM_046212424.1"/>
</dbReference>
<name>A0AAD4KF14_9EURO</name>
<protein>
    <submittedName>
        <fullName evidence="4">Alpha/Beta hydrolase protein</fullName>
    </submittedName>
</protein>
<dbReference type="InterPro" id="IPR050300">
    <property type="entry name" value="GDXG_lipolytic_enzyme"/>
</dbReference>
<reference evidence="4" key="1">
    <citation type="submission" date="2021-12" db="EMBL/GenBank/DDBJ databases">
        <title>Convergent genome expansion in fungi linked to evolution of root-endophyte symbiosis.</title>
        <authorList>
            <consortium name="DOE Joint Genome Institute"/>
            <person name="Ke Y.-H."/>
            <person name="Bonito G."/>
            <person name="Liao H.-L."/>
            <person name="Looney B."/>
            <person name="Rojas-Flechas A."/>
            <person name="Nash J."/>
            <person name="Hameed K."/>
            <person name="Schadt C."/>
            <person name="Martin F."/>
            <person name="Crous P.W."/>
            <person name="Miettinen O."/>
            <person name="Magnuson J.K."/>
            <person name="Labbe J."/>
            <person name="Jacobson D."/>
            <person name="Doktycz M.J."/>
            <person name="Veneault-Fourrey C."/>
            <person name="Kuo A."/>
            <person name="Mondo S."/>
            <person name="Calhoun S."/>
            <person name="Riley R."/>
            <person name="Ohm R."/>
            <person name="LaButti K."/>
            <person name="Andreopoulos B."/>
            <person name="Pangilinan J."/>
            <person name="Nolan M."/>
            <person name="Tritt A."/>
            <person name="Clum A."/>
            <person name="Lipzen A."/>
            <person name="Daum C."/>
            <person name="Barry K."/>
            <person name="Grigoriev I.V."/>
            <person name="Vilgalys R."/>
        </authorList>
    </citation>
    <scope>NUCLEOTIDE SEQUENCE</scope>
    <source>
        <strain evidence="4">PMI_201</strain>
    </source>
</reference>
<feature type="domain" description="Alpha/beta hydrolase fold-3" evidence="3">
    <location>
        <begin position="108"/>
        <end position="295"/>
    </location>
</feature>
<gene>
    <name evidence="4" type="ORF">BGW36DRAFT_309669</name>
</gene>
<accession>A0AAD4KF14</accession>
<dbReference type="InterPro" id="IPR029058">
    <property type="entry name" value="AB_hydrolase_fold"/>
</dbReference>
<keyword evidence="2" id="KW-0472">Membrane</keyword>
<feature type="transmembrane region" description="Helical" evidence="2">
    <location>
        <begin position="42"/>
        <end position="61"/>
    </location>
</feature>
<keyword evidence="2" id="KW-0812">Transmembrane</keyword>
<evidence type="ECO:0000313" key="5">
    <source>
        <dbReference type="Proteomes" id="UP001201262"/>
    </source>
</evidence>
<evidence type="ECO:0000256" key="1">
    <source>
        <dbReference type="ARBA" id="ARBA00022801"/>
    </source>
</evidence>
<dbReference type="Pfam" id="PF07859">
    <property type="entry name" value="Abhydrolase_3"/>
    <property type="match status" value="1"/>
</dbReference>
<dbReference type="GO" id="GO:0016787">
    <property type="term" value="F:hydrolase activity"/>
    <property type="evidence" value="ECO:0007669"/>
    <property type="project" value="UniProtKB-KW"/>
</dbReference>
<organism evidence="4 5">
    <name type="scientific">Talaromyces proteolyticus</name>
    <dbReference type="NCBI Taxonomy" id="1131652"/>
    <lineage>
        <taxon>Eukaryota</taxon>
        <taxon>Fungi</taxon>
        <taxon>Dikarya</taxon>
        <taxon>Ascomycota</taxon>
        <taxon>Pezizomycotina</taxon>
        <taxon>Eurotiomycetes</taxon>
        <taxon>Eurotiomycetidae</taxon>
        <taxon>Eurotiales</taxon>
        <taxon>Trichocomaceae</taxon>
        <taxon>Talaromyces</taxon>
        <taxon>Talaromyces sect. Bacilispori</taxon>
    </lineage>
</organism>
<comment type="caution">
    <text evidence="4">The sequence shown here is derived from an EMBL/GenBank/DDBJ whole genome shotgun (WGS) entry which is preliminary data.</text>
</comment>
<dbReference type="AlphaFoldDB" id="A0AAD4KF14"/>
<dbReference type="GeneID" id="70242711"/>
<dbReference type="Proteomes" id="UP001201262">
    <property type="component" value="Unassembled WGS sequence"/>
</dbReference>
<dbReference type="SUPFAM" id="SSF53474">
    <property type="entry name" value="alpha/beta-Hydrolases"/>
    <property type="match status" value="1"/>
</dbReference>
<dbReference type="PANTHER" id="PTHR48081:SF8">
    <property type="entry name" value="ALPHA_BETA HYDROLASE FOLD-3 DOMAIN-CONTAINING PROTEIN-RELATED"/>
    <property type="match status" value="1"/>
</dbReference>
<evidence type="ECO:0000313" key="4">
    <source>
        <dbReference type="EMBL" id="KAH8688738.1"/>
    </source>
</evidence>
<dbReference type="PANTHER" id="PTHR48081">
    <property type="entry name" value="AB HYDROLASE SUPERFAMILY PROTEIN C4A8.06C"/>
    <property type="match status" value="1"/>
</dbReference>
<keyword evidence="2" id="KW-1133">Transmembrane helix</keyword>
<dbReference type="Gene3D" id="3.40.50.1820">
    <property type="entry name" value="alpha/beta hydrolase"/>
    <property type="match status" value="1"/>
</dbReference>
<sequence length="365" mass="41202">MWNISDEVKPSNRAHVQSLKRKIAAACPPVLPKKRLSVIHRLNCFLQLWLLKIIAATYFFVRRLFINSPFAIRPTLVKRYTCRLTLEVRIFFPPDYEGNSRSLLPLYFNIHGGGFAVCDAQIDDRFCTSWAKRTGMLVVSLNYTKAPLNPFPAASYDIAAVIKEVLEDASLPVDKSRVAIGGFSAGGNLALSATQLPWLKGIIKAAVVYYPIVDFSHPPDVKLAAKPYTNSPPDTLEKSSWIFDWGYVSNGQNRRDPLLSPCYAKREDLPPWIYMVGAEWDMLRLEAQVMIHHLAGLVNEEDPMVDAFEKGNYKWTVAKGCSHGFTHDLGGGSPDIQKRRQTCEMIYQEAYEWLERSVLGCQDGK</sequence>
<keyword evidence="1 4" id="KW-0378">Hydrolase</keyword>
<dbReference type="EMBL" id="JAJTJA010000017">
    <property type="protein sequence ID" value="KAH8688738.1"/>
    <property type="molecule type" value="Genomic_DNA"/>
</dbReference>